<dbReference type="PANTHER" id="PTHR10851">
    <property type="entry name" value="PYRIDOXINE-5-PHOSPHATE OXIDASE"/>
    <property type="match status" value="1"/>
</dbReference>
<keyword evidence="3 5" id="KW-0288">FMN</keyword>
<evidence type="ECO:0000256" key="3">
    <source>
        <dbReference type="ARBA" id="ARBA00022643"/>
    </source>
</evidence>
<evidence type="ECO:0000259" key="7">
    <source>
        <dbReference type="Pfam" id="PF10590"/>
    </source>
</evidence>
<feature type="binding site" evidence="5">
    <location>
        <position position="91"/>
    </location>
    <ligand>
        <name>FMN</name>
        <dbReference type="ChEBI" id="CHEBI:58210"/>
    </ligand>
</feature>
<keyword evidence="9" id="KW-1185">Reference proteome</keyword>
<accession>A0A4V3Z699</accession>
<feature type="binding site" evidence="5">
    <location>
        <begin position="69"/>
        <end position="74"/>
    </location>
    <ligand>
        <name>FMN</name>
        <dbReference type="ChEBI" id="CHEBI:58210"/>
    </ligand>
</feature>
<evidence type="ECO:0000313" key="9">
    <source>
        <dbReference type="Proteomes" id="UP000305233"/>
    </source>
</evidence>
<dbReference type="InterPro" id="IPR019576">
    <property type="entry name" value="Pyridoxamine_oxidase_dimer_C"/>
</dbReference>
<dbReference type="InterPro" id="IPR012349">
    <property type="entry name" value="Split_barrel_FMN-bd"/>
</dbReference>
<dbReference type="Proteomes" id="UP000305233">
    <property type="component" value="Unassembled WGS sequence"/>
</dbReference>
<evidence type="ECO:0000256" key="5">
    <source>
        <dbReference type="PIRSR" id="PIRSR000190-2"/>
    </source>
</evidence>
<feature type="binding site" evidence="5">
    <location>
        <position position="193"/>
    </location>
    <ligand>
        <name>FMN</name>
        <dbReference type="ChEBI" id="CHEBI:58210"/>
    </ligand>
</feature>
<dbReference type="InterPro" id="IPR000659">
    <property type="entry name" value="Pyridox_Oxase"/>
</dbReference>
<dbReference type="InterPro" id="IPR011576">
    <property type="entry name" value="Pyridox_Oxase_N"/>
</dbReference>
<evidence type="ECO:0000256" key="1">
    <source>
        <dbReference type="ARBA" id="ARBA00007301"/>
    </source>
</evidence>
<name>A0A4V3Z699_9MICC</name>
<dbReference type="Pfam" id="PF01243">
    <property type="entry name" value="PNPOx_N"/>
    <property type="match status" value="1"/>
</dbReference>
<feature type="binding site" evidence="5">
    <location>
        <position position="203"/>
    </location>
    <ligand>
        <name>FMN</name>
        <dbReference type="ChEBI" id="CHEBI:58210"/>
    </ligand>
</feature>
<dbReference type="OrthoDB" id="9780392at2"/>
<dbReference type="PROSITE" id="PS01064">
    <property type="entry name" value="PYRIDOX_OXIDASE"/>
    <property type="match status" value="1"/>
</dbReference>
<feature type="domain" description="Pyridoxine 5'-phosphate oxidase dimerisation C-terminal" evidence="7">
    <location>
        <begin position="180"/>
        <end position="220"/>
    </location>
</feature>
<feature type="binding site" evidence="5">
    <location>
        <begin position="148"/>
        <end position="149"/>
    </location>
    <ligand>
        <name>FMN</name>
        <dbReference type="ChEBI" id="CHEBI:58210"/>
    </ligand>
</feature>
<protein>
    <submittedName>
        <fullName evidence="8">Pyridoxamine 5'-phosphate oxidase</fullName>
        <ecNumber evidence="8">1.4.3.5</ecNumber>
    </submittedName>
</protein>
<dbReference type="Gene3D" id="2.30.110.10">
    <property type="entry name" value="Electron Transport, Fmn-binding Protein, Chain A"/>
    <property type="match status" value="1"/>
</dbReference>
<dbReference type="RefSeq" id="WP_136452671.1">
    <property type="nucleotide sequence ID" value="NZ_SSWH01000001.1"/>
</dbReference>
<comment type="similarity">
    <text evidence="1">Belongs to the pyridoxamine 5'-phosphate oxidase family.</text>
</comment>
<dbReference type="GO" id="GO:0004733">
    <property type="term" value="F:pyridoxamine phosphate oxidase activity"/>
    <property type="evidence" value="ECO:0007669"/>
    <property type="project" value="UniProtKB-EC"/>
</dbReference>
<dbReference type="PANTHER" id="PTHR10851:SF0">
    <property type="entry name" value="PYRIDOXINE-5'-PHOSPHATE OXIDASE"/>
    <property type="match status" value="1"/>
</dbReference>
<dbReference type="NCBIfam" id="NF004231">
    <property type="entry name" value="PRK05679.1"/>
    <property type="match status" value="1"/>
</dbReference>
<reference evidence="8 9" key="1">
    <citation type="submission" date="2019-04" db="EMBL/GenBank/DDBJ databases">
        <authorList>
            <person name="Liu Q."/>
            <person name="Xin Y.-H."/>
        </authorList>
    </citation>
    <scope>NUCLEOTIDE SEQUENCE [LARGE SCALE GENOMIC DNA]</scope>
    <source>
        <strain evidence="8 9">AM23</strain>
    </source>
</reference>
<dbReference type="EC" id="1.4.3.5" evidence="8"/>
<feature type="domain" description="Pyridoxamine 5'-phosphate oxidase N-terminal" evidence="6">
    <location>
        <begin position="41"/>
        <end position="164"/>
    </location>
</feature>
<gene>
    <name evidence="8" type="primary">pdxH</name>
    <name evidence="8" type="ORF">E8P82_01265</name>
</gene>
<dbReference type="SUPFAM" id="SSF50475">
    <property type="entry name" value="FMN-binding split barrel"/>
    <property type="match status" value="1"/>
</dbReference>
<comment type="cofactor">
    <cofactor evidence="5">
        <name>FMN</name>
        <dbReference type="ChEBI" id="CHEBI:58210"/>
    </cofactor>
    <text evidence="5">Binds 1 FMN per subunit.</text>
</comment>
<evidence type="ECO:0000313" key="8">
    <source>
        <dbReference type="EMBL" id="THJ68569.1"/>
    </source>
</evidence>
<evidence type="ECO:0000256" key="4">
    <source>
        <dbReference type="ARBA" id="ARBA00023002"/>
    </source>
</evidence>
<dbReference type="PIRSF" id="PIRSF000190">
    <property type="entry name" value="Pyd_amn-ph_oxd"/>
    <property type="match status" value="1"/>
</dbReference>
<dbReference type="GO" id="GO:0010181">
    <property type="term" value="F:FMN binding"/>
    <property type="evidence" value="ECO:0007669"/>
    <property type="project" value="InterPro"/>
</dbReference>
<dbReference type="EMBL" id="SSWH01000001">
    <property type="protein sequence ID" value="THJ68569.1"/>
    <property type="molecule type" value="Genomic_DNA"/>
</dbReference>
<organism evidence="8 9">
    <name type="scientific">Arthrobacter echini</name>
    <dbReference type="NCBI Taxonomy" id="1529066"/>
    <lineage>
        <taxon>Bacteria</taxon>
        <taxon>Bacillati</taxon>
        <taxon>Actinomycetota</taxon>
        <taxon>Actinomycetes</taxon>
        <taxon>Micrococcales</taxon>
        <taxon>Micrococcaceae</taxon>
        <taxon>Arthrobacter</taxon>
    </lineage>
</organism>
<sequence>MHEAERIRDVVQGVPVFPDEMPSFDPGTAPDAPVELFLAWLTQAVADGIAAPHALTLSTVDDDGMPDARVVILKEVGPTGWQVASSSDSPKGRQLQAHPAAALTFFWPAAGRQVRVRGPVSVGSTEENDADFQRRHPVARALVLAGGQSEVMADRDELDAAVEEQVHRLEAADGLASTTWTVFTVAPRTVEFWQADQQRLHTRLLYTRFGAGWRRQLLRP</sequence>
<proteinExistence type="inferred from homology"/>
<dbReference type="InterPro" id="IPR019740">
    <property type="entry name" value="Pyridox_Oxase_CS"/>
</dbReference>
<evidence type="ECO:0000256" key="2">
    <source>
        <dbReference type="ARBA" id="ARBA00022630"/>
    </source>
</evidence>
<dbReference type="AlphaFoldDB" id="A0A4V3Z699"/>
<comment type="caution">
    <text evidence="8">The sequence shown here is derived from an EMBL/GenBank/DDBJ whole genome shotgun (WGS) entry which is preliminary data.</text>
</comment>
<feature type="binding site" evidence="5">
    <location>
        <position position="113"/>
    </location>
    <ligand>
        <name>FMN</name>
        <dbReference type="ChEBI" id="CHEBI:58210"/>
    </ligand>
</feature>
<keyword evidence="2" id="KW-0285">Flavoprotein</keyword>
<dbReference type="Pfam" id="PF10590">
    <property type="entry name" value="PNP_phzG_C"/>
    <property type="match status" value="1"/>
</dbReference>
<keyword evidence="4 8" id="KW-0560">Oxidoreductase</keyword>
<evidence type="ECO:0000259" key="6">
    <source>
        <dbReference type="Pfam" id="PF01243"/>
    </source>
</evidence>
<dbReference type="GO" id="GO:0008615">
    <property type="term" value="P:pyridoxine biosynthetic process"/>
    <property type="evidence" value="ECO:0007669"/>
    <property type="project" value="InterPro"/>
</dbReference>